<dbReference type="PANTHER" id="PTHR31290">
    <property type="entry name" value="UV-DAMAGE ENDONUCLEASE"/>
    <property type="match status" value="1"/>
</dbReference>
<organism evidence="3 4">
    <name type="scientific">Massilia varians</name>
    <dbReference type="NCBI Taxonomy" id="457921"/>
    <lineage>
        <taxon>Bacteria</taxon>
        <taxon>Pseudomonadati</taxon>
        <taxon>Pseudomonadota</taxon>
        <taxon>Betaproteobacteria</taxon>
        <taxon>Burkholderiales</taxon>
        <taxon>Oxalobacteraceae</taxon>
        <taxon>Telluria group</taxon>
        <taxon>Massilia</taxon>
    </lineage>
</organism>
<dbReference type="Pfam" id="PF03851">
    <property type="entry name" value="UvdE"/>
    <property type="match status" value="1"/>
</dbReference>
<evidence type="ECO:0000256" key="1">
    <source>
        <dbReference type="ARBA" id="ARBA00022763"/>
    </source>
</evidence>
<keyword evidence="3" id="KW-0540">Nuclease</keyword>
<keyword evidence="4" id="KW-1185">Reference proteome</keyword>
<name>A0ABM8C2M6_9BURK</name>
<keyword evidence="1" id="KW-0227">DNA damage</keyword>
<evidence type="ECO:0000256" key="2">
    <source>
        <dbReference type="ARBA" id="ARBA00023204"/>
    </source>
</evidence>
<sequence length="324" mass="36444">MAQGALSERAGKANVDRLERTITPPQDTMQPNLGLVCITASKDVRYRTVTRKRLLEHSLDAQRKLLEDLYRDNIQTLDKALRYCEAEDIRLYRLPSSIFPFADEDIGREVLAPFATTLGRSGRRALERGIRLVMHPDQFVVLNSDSEGVVANSVKILQMHAEIMDLLEQPRSPWALLEIHGGKGNRADALVERIALLPDAIRCRLGLENDEYAYGAQEIYEICMRAGVPMVFDAHHHVVHAKLDSYEDPSVGAMLRKARETWADPAHQLVHISNGREGFNDRQHADLIEVMPSSYLAAPYIEIEAKLKEEAIRGLRGWSASAMA</sequence>
<evidence type="ECO:0000313" key="4">
    <source>
        <dbReference type="Proteomes" id="UP001163336"/>
    </source>
</evidence>
<dbReference type="NCBIfam" id="TIGR00629">
    <property type="entry name" value="uvde"/>
    <property type="match status" value="1"/>
</dbReference>
<gene>
    <name evidence="3" type="primary">uvsE</name>
    <name evidence="3" type="ORF">MasN3_09260</name>
</gene>
<dbReference type="EMBL" id="AP026966">
    <property type="protein sequence ID" value="BDT57432.1"/>
    <property type="molecule type" value="Genomic_DNA"/>
</dbReference>
<protein>
    <submittedName>
        <fullName evidence="3">UV DNA damage endonuclease</fullName>
    </submittedName>
</protein>
<proteinExistence type="predicted"/>
<dbReference type="Gene3D" id="3.20.20.150">
    <property type="entry name" value="Divalent-metal-dependent TIM barrel enzymes"/>
    <property type="match status" value="1"/>
</dbReference>
<dbReference type="GO" id="GO:0004519">
    <property type="term" value="F:endonuclease activity"/>
    <property type="evidence" value="ECO:0007669"/>
    <property type="project" value="UniProtKB-KW"/>
</dbReference>
<evidence type="ECO:0000313" key="3">
    <source>
        <dbReference type="EMBL" id="BDT57432.1"/>
    </source>
</evidence>
<keyword evidence="3" id="KW-0255">Endonuclease</keyword>
<reference evidence="3" key="1">
    <citation type="submission" date="2022-11" db="EMBL/GenBank/DDBJ databases">
        <title>Isolation and characterization of PLA-degrading bacterium Massilia sp. from Antarctic soil.</title>
        <authorList>
            <person name="Sato K."/>
            <person name="Gomez-Fuentes C."/>
            <person name="Ahmad S.A."/>
            <person name="Zulkharnain A."/>
        </authorList>
    </citation>
    <scope>NUCLEOTIDE SEQUENCE</scope>
    <source>
        <strain evidence="3">N-3</strain>
    </source>
</reference>
<accession>A0ABM8C2M6</accession>
<dbReference type="PANTHER" id="PTHR31290:SF5">
    <property type="entry name" value="UV-DAMAGE ENDONUCLEASE"/>
    <property type="match status" value="1"/>
</dbReference>
<keyword evidence="2" id="KW-0234">DNA repair</keyword>
<keyword evidence="3" id="KW-0378">Hydrolase</keyword>
<dbReference type="Proteomes" id="UP001163336">
    <property type="component" value="Chromosome"/>
</dbReference>
<dbReference type="InterPro" id="IPR004601">
    <property type="entry name" value="UvdE"/>
</dbReference>